<keyword evidence="4 7" id="KW-0067">ATP-binding</keyword>
<feature type="short sequence motif" description="Q motif" evidence="6">
    <location>
        <begin position="3"/>
        <end position="31"/>
    </location>
</feature>
<evidence type="ECO:0000256" key="4">
    <source>
        <dbReference type="ARBA" id="ARBA00022840"/>
    </source>
</evidence>
<dbReference type="GO" id="GO:0003676">
    <property type="term" value="F:nucleic acid binding"/>
    <property type="evidence" value="ECO:0007669"/>
    <property type="project" value="InterPro"/>
</dbReference>
<dbReference type="InterPro" id="IPR027417">
    <property type="entry name" value="P-loop_NTPase"/>
</dbReference>
<feature type="domain" description="DEAD-box RNA helicase Q" evidence="11">
    <location>
        <begin position="3"/>
        <end position="31"/>
    </location>
</feature>
<dbReference type="PANTHER" id="PTHR47959">
    <property type="entry name" value="ATP-DEPENDENT RNA HELICASE RHLE-RELATED"/>
    <property type="match status" value="1"/>
</dbReference>
<dbReference type="PROSITE" id="PS51195">
    <property type="entry name" value="Q_MOTIF"/>
    <property type="match status" value="1"/>
</dbReference>
<evidence type="ECO:0000256" key="3">
    <source>
        <dbReference type="ARBA" id="ARBA00022806"/>
    </source>
</evidence>
<dbReference type="SMART" id="SM00490">
    <property type="entry name" value="HELICc"/>
    <property type="match status" value="1"/>
</dbReference>
<keyword evidence="2 7" id="KW-0378">Hydrolase</keyword>
<dbReference type="CDD" id="cd12252">
    <property type="entry name" value="RRM_DbpA"/>
    <property type="match status" value="1"/>
</dbReference>
<dbReference type="InterPro" id="IPR000629">
    <property type="entry name" value="RNA-helicase_DEAD-box_CS"/>
</dbReference>
<dbReference type="Pfam" id="PF00271">
    <property type="entry name" value="Helicase_C"/>
    <property type="match status" value="1"/>
</dbReference>
<dbReference type="InterPro" id="IPR014014">
    <property type="entry name" value="RNA_helicase_DEAD_Q_motif"/>
</dbReference>
<dbReference type="Proteomes" id="UP000810252">
    <property type="component" value="Unassembled WGS sequence"/>
</dbReference>
<reference evidence="12" key="2">
    <citation type="journal article" date="2021" name="PeerJ">
        <title>Extensive microbial diversity within the chicken gut microbiome revealed by metagenomics and culture.</title>
        <authorList>
            <person name="Gilroy R."/>
            <person name="Ravi A."/>
            <person name="Getino M."/>
            <person name="Pursley I."/>
            <person name="Horton D.L."/>
            <person name="Alikhan N.F."/>
            <person name="Baker D."/>
            <person name="Gharbi K."/>
            <person name="Hall N."/>
            <person name="Watson M."/>
            <person name="Adriaenssens E.M."/>
            <person name="Foster-Nyarko E."/>
            <person name="Jarju S."/>
            <person name="Secka A."/>
            <person name="Antonio M."/>
            <person name="Oren A."/>
            <person name="Chaudhuri R.R."/>
            <person name="La Ragione R."/>
            <person name="Hildebrand F."/>
            <person name="Pallen M.J."/>
        </authorList>
    </citation>
    <scope>NUCLEOTIDE SEQUENCE</scope>
    <source>
        <strain evidence="12">20514</strain>
    </source>
</reference>
<comment type="similarity">
    <text evidence="5 7">Belongs to the DEAD box helicase family.</text>
</comment>
<dbReference type="PROSITE" id="PS51192">
    <property type="entry name" value="HELICASE_ATP_BIND_1"/>
    <property type="match status" value="1"/>
</dbReference>
<dbReference type="PROSITE" id="PS51194">
    <property type="entry name" value="HELICASE_CTER"/>
    <property type="match status" value="1"/>
</dbReference>
<dbReference type="InterPro" id="IPR014001">
    <property type="entry name" value="Helicase_ATP-bd"/>
</dbReference>
<protein>
    <submittedName>
        <fullName evidence="12">DEAD/DEAH box helicase</fullName>
    </submittedName>
</protein>
<dbReference type="CDD" id="cd00268">
    <property type="entry name" value="DEADc"/>
    <property type="match status" value="1"/>
</dbReference>
<feature type="domain" description="Helicase ATP-binding" evidence="9">
    <location>
        <begin position="35"/>
        <end position="206"/>
    </location>
</feature>
<gene>
    <name evidence="12" type="ORF">IAC29_07450</name>
</gene>
<evidence type="ECO:0000313" key="13">
    <source>
        <dbReference type="Proteomes" id="UP000810252"/>
    </source>
</evidence>
<evidence type="ECO:0000259" key="9">
    <source>
        <dbReference type="PROSITE" id="PS51192"/>
    </source>
</evidence>
<reference evidence="12" key="1">
    <citation type="submission" date="2020-10" db="EMBL/GenBank/DDBJ databases">
        <authorList>
            <person name="Gilroy R."/>
        </authorList>
    </citation>
    <scope>NUCLEOTIDE SEQUENCE</scope>
    <source>
        <strain evidence="12">20514</strain>
    </source>
</reference>
<dbReference type="CDD" id="cd18787">
    <property type="entry name" value="SF2_C_DEAD"/>
    <property type="match status" value="1"/>
</dbReference>
<evidence type="ECO:0000259" key="10">
    <source>
        <dbReference type="PROSITE" id="PS51194"/>
    </source>
</evidence>
<dbReference type="InterPro" id="IPR012677">
    <property type="entry name" value="Nucleotide-bd_a/b_plait_sf"/>
</dbReference>
<dbReference type="InterPro" id="IPR050079">
    <property type="entry name" value="DEAD_box_RNA_helicase"/>
</dbReference>
<evidence type="ECO:0000256" key="7">
    <source>
        <dbReference type="RuleBase" id="RU000492"/>
    </source>
</evidence>
<dbReference type="SMART" id="SM00487">
    <property type="entry name" value="DEXDc"/>
    <property type="match status" value="1"/>
</dbReference>
<dbReference type="AlphaFoldDB" id="A0A9D9HGG4"/>
<dbReference type="Pfam" id="PF03880">
    <property type="entry name" value="DbpA"/>
    <property type="match status" value="1"/>
</dbReference>
<dbReference type="GO" id="GO:0003724">
    <property type="term" value="F:RNA helicase activity"/>
    <property type="evidence" value="ECO:0007669"/>
    <property type="project" value="InterPro"/>
</dbReference>
<dbReference type="GO" id="GO:0016787">
    <property type="term" value="F:hydrolase activity"/>
    <property type="evidence" value="ECO:0007669"/>
    <property type="project" value="UniProtKB-KW"/>
</dbReference>
<feature type="region of interest" description="Disordered" evidence="8">
    <location>
        <begin position="443"/>
        <end position="474"/>
    </location>
</feature>
<sequence length="557" mass="62171">MVTDFLDLGLSTGILNAIAELGFEKPTPVQARIIPDLLVGNGDIVCLAQTGTGKTAAFGLPTLEYLDVSNPDTQALILCPTRELCRQISQDLSNYSKYLPGVKIVSVYGGAGIIGQIKSLKNGAHIIVATPGRLLDILKRGSADISKISTLILDEADEMLNMGFKDELDAILEQAPSERRSLLFSATLPKEVERIAKSYMKDPEIVTVGERNAGSDNVEHFYYMVKEEDRYAAMKRIADYNPDIYAIVFCKTREETQKVADMLQRDGYDADSLHGDLSQAQRDNVMGRFKRKALHLLVATDVAARGIDVSDLTHVINYNLPQEIELYTHRSGRTGRAAKKGVSIAIINQREKGKIKRIEAVIKKQFTRLPVPGAHEICERQLAHLINEINNAEVREDIYAFMPTIEEMWGALSKEELVKKMLSYEFNRFFDYYRKAKDINIPEKEKKAGQNEKKAKKAAEPGQEKKDRKGRDGDPGVCEKGFVWLRINLGYKSKVIPRDIISIMKACGIGKKSVGKIEIFNDYLYVGLKDSVAEYARSQINGASYGRKRLSAVLIKG</sequence>
<dbReference type="Pfam" id="PF00270">
    <property type="entry name" value="DEAD"/>
    <property type="match status" value="1"/>
</dbReference>
<dbReference type="GO" id="GO:0005524">
    <property type="term" value="F:ATP binding"/>
    <property type="evidence" value="ECO:0007669"/>
    <property type="project" value="UniProtKB-KW"/>
</dbReference>
<evidence type="ECO:0000256" key="5">
    <source>
        <dbReference type="ARBA" id="ARBA00038437"/>
    </source>
</evidence>
<keyword evidence="3 7" id="KW-0347">Helicase</keyword>
<dbReference type="Gene3D" id="3.40.50.300">
    <property type="entry name" value="P-loop containing nucleotide triphosphate hydrolases"/>
    <property type="match status" value="2"/>
</dbReference>
<dbReference type="PROSITE" id="PS00039">
    <property type="entry name" value="DEAD_ATP_HELICASE"/>
    <property type="match status" value="1"/>
</dbReference>
<organism evidence="12 13">
    <name type="scientific">Candidatus Cryptobacteroides merdigallinarum</name>
    <dbReference type="NCBI Taxonomy" id="2840770"/>
    <lineage>
        <taxon>Bacteria</taxon>
        <taxon>Pseudomonadati</taxon>
        <taxon>Bacteroidota</taxon>
        <taxon>Bacteroidia</taxon>
        <taxon>Bacteroidales</taxon>
        <taxon>Candidatus Cryptobacteroides</taxon>
    </lineage>
</organism>
<keyword evidence="1 7" id="KW-0547">Nucleotide-binding</keyword>
<evidence type="ECO:0000256" key="1">
    <source>
        <dbReference type="ARBA" id="ARBA00022741"/>
    </source>
</evidence>
<dbReference type="SUPFAM" id="SSF52540">
    <property type="entry name" value="P-loop containing nucleoside triphosphate hydrolases"/>
    <property type="match status" value="1"/>
</dbReference>
<dbReference type="Gene3D" id="3.30.70.330">
    <property type="match status" value="1"/>
</dbReference>
<proteinExistence type="inferred from homology"/>
<evidence type="ECO:0000256" key="6">
    <source>
        <dbReference type="PROSITE-ProRule" id="PRU00552"/>
    </source>
</evidence>
<dbReference type="InterPro" id="IPR001650">
    <property type="entry name" value="Helicase_C-like"/>
</dbReference>
<evidence type="ECO:0000256" key="2">
    <source>
        <dbReference type="ARBA" id="ARBA00022801"/>
    </source>
</evidence>
<evidence type="ECO:0000256" key="8">
    <source>
        <dbReference type="SAM" id="MobiDB-lite"/>
    </source>
</evidence>
<feature type="domain" description="Helicase C-terminal" evidence="10">
    <location>
        <begin position="217"/>
        <end position="377"/>
    </location>
</feature>
<dbReference type="PANTHER" id="PTHR47959:SF13">
    <property type="entry name" value="ATP-DEPENDENT RNA HELICASE RHLE"/>
    <property type="match status" value="1"/>
</dbReference>
<dbReference type="EMBL" id="JADIMQ010000106">
    <property type="protein sequence ID" value="MBO8449087.1"/>
    <property type="molecule type" value="Genomic_DNA"/>
</dbReference>
<name>A0A9D9HGG4_9BACT</name>
<dbReference type="InterPro" id="IPR005580">
    <property type="entry name" value="DbpA/CsdA_RNA-bd_dom"/>
</dbReference>
<dbReference type="InterPro" id="IPR044742">
    <property type="entry name" value="DEAD/DEAH_RhlB"/>
</dbReference>
<dbReference type="InterPro" id="IPR011545">
    <property type="entry name" value="DEAD/DEAH_box_helicase_dom"/>
</dbReference>
<evidence type="ECO:0000259" key="11">
    <source>
        <dbReference type="PROSITE" id="PS51195"/>
    </source>
</evidence>
<dbReference type="GO" id="GO:0005829">
    <property type="term" value="C:cytosol"/>
    <property type="evidence" value="ECO:0007669"/>
    <property type="project" value="TreeGrafter"/>
</dbReference>
<accession>A0A9D9HGG4</accession>
<evidence type="ECO:0000313" key="12">
    <source>
        <dbReference type="EMBL" id="MBO8449087.1"/>
    </source>
</evidence>
<comment type="caution">
    <text evidence="12">The sequence shown here is derived from an EMBL/GenBank/DDBJ whole genome shotgun (WGS) entry which is preliminary data.</text>
</comment>